<evidence type="ECO:0000313" key="2">
    <source>
        <dbReference type="Proteomes" id="UP001549119"/>
    </source>
</evidence>
<gene>
    <name evidence="1" type="ORF">ABIC20_006869</name>
</gene>
<name>A0ABV2NT40_9HYPH</name>
<sequence>MPQPHSASSAMLFHMVSGGPQPVAPFSHAVEVDGFVFVTGQMPDTPDRPGVLPDGIEAQTRNVMANLGTVLAGLGLGLENVVVARAFLTEFKRDYAAFNDTYKSFFPPDRLPARTCVGTTGLAYDALVEIDLIAHRGGAAPPSSDAREG</sequence>
<dbReference type="InterPro" id="IPR035959">
    <property type="entry name" value="RutC-like_sf"/>
</dbReference>
<dbReference type="PANTHER" id="PTHR11803">
    <property type="entry name" value="2-IMINOBUTANOATE/2-IMINOPROPANOATE DEAMINASE RIDA"/>
    <property type="match status" value="1"/>
</dbReference>
<proteinExistence type="predicted"/>
<reference evidence="1 2" key="1">
    <citation type="submission" date="2024-06" db="EMBL/GenBank/DDBJ databases">
        <title>Genomics of switchgrass bacterial isolates.</title>
        <authorList>
            <person name="Shade A."/>
        </authorList>
    </citation>
    <scope>NUCLEOTIDE SEQUENCE [LARGE SCALE GENOMIC DNA]</scope>
    <source>
        <strain evidence="1 2">PvP084</strain>
    </source>
</reference>
<dbReference type="Pfam" id="PF01042">
    <property type="entry name" value="Ribonuc_L-PSP"/>
    <property type="match status" value="1"/>
</dbReference>
<dbReference type="InterPro" id="IPR006175">
    <property type="entry name" value="YjgF/YER057c/UK114"/>
</dbReference>
<evidence type="ECO:0000313" key="1">
    <source>
        <dbReference type="EMBL" id="MET3869491.1"/>
    </source>
</evidence>
<dbReference type="PANTHER" id="PTHR11803:SF39">
    <property type="entry name" value="2-IMINOBUTANOATE_2-IMINOPROPANOATE DEAMINASE"/>
    <property type="match status" value="1"/>
</dbReference>
<dbReference type="CDD" id="cd00448">
    <property type="entry name" value="YjgF_YER057c_UK114_family"/>
    <property type="match status" value="1"/>
</dbReference>
<keyword evidence="2" id="KW-1185">Reference proteome</keyword>
<dbReference type="SUPFAM" id="SSF55298">
    <property type="entry name" value="YjgF-like"/>
    <property type="match status" value="1"/>
</dbReference>
<dbReference type="EMBL" id="JBEPNW010000003">
    <property type="protein sequence ID" value="MET3869491.1"/>
    <property type="molecule type" value="Genomic_DNA"/>
</dbReference>
<organism evidence="1 2">
    <name type="scientific">Methylobacterium radiotolerans</name>
    <dbReference type="NCBI Taxonomy" id="31998"/>
    <lineage>
        <taxon>Bacteria</taxon>
        <taxon>Pseudomonadati</taxon>
        <taxon>Pseudomonadota</taxon>
        <taxon>Alphaproteobacteria</taxon>
        <taxon>Hyphomicrobiales</taxon>
        <taxon>Methylobacteriaceae</taxon>
        <taxon>Methylobacterium</taxon>
    </lineage>
</organism>
<dbReference type="Gene3D" id="3.30.1330.40">
    <property type="entry name" value="RutC-like"/>
    <property type="match status" value="1"/>
</dbReference>
<protein>
    <submittedName>
        <fullName evidence="1">Reactive intermediate/imine deaminase</fullName>
    </submittedName>
</protein>
<comment type="caution">
    <text evidence="1">The sequence shown here is derived from an EMBL/GenBank/DDBJ whole genome shotgun (WGS) entry which is preliminary data.</text>
</comment>
<dbReference type="Proteomes" id="UP001549119">
    <property type="component" value="Unassembled WGS sequence"/>
</dbReference>
<accession>A0ABV2NT40</accession>